<evidence type="ECO:0000259" key="12">
    <source>
        <dbReference type="Pfam" id="PF00370"/>
    </source>
</evidence>
<feature type="domain" description="Carbohydrate kinase FGGY C-terminal" evidence="13">
    <location>
        <begin position="272"/>
        <end position="460"/>
    </location>
</feature>
<dbReference type="GO" id="GO:0004370">
    <property type="term" value="F:glycerol kinase activity"/>
    <property type="evidence" value="ECO:0007669"/>
    <property type="project" value="UniProtKB-UniRule"/>
</dbReference>
<name>A0A2X2C4G6_PROMI</name>
<dbReference type="InterPro" id="IPR005999">
    <property type="entry name" value="Glycerol_kin"/>
</dbReference>
<feature type="binding site" evidence="10">
    <location>
        <position position="92"/>
    </location>
    <ligand>
        <name>sn-glycerol 3-phosphate</name>
        <dbReference type="ChEBI" id="CHEBI:57597"/>
    </ligand>
</feature>
<dbReference type="NCBIfam" id="TIGR01311">
    <property type="entry name" value="glycerol_kin"/>
    <property type="match status" value="1"/>
</dbReference>
<dbReference type="InterPro" id="IPR018485">
    <property type="entry name" value="FGGY_C"/>
</dbReference>
<feature type="binding site" evidence="10">
    <location>
        <position position="22"/>
    </location>
    <ligand>
        <name>sn-glycerol 3-phosphate</name>
        <dbReference type="ChEBI" id="CHEBI:57597"/>
    </ligand>
</feature>
<dbReference type="UniPathway" id="UPA00618">
    <property type="reaction ID" value="UER00672"/>
</dbReference>
<dbReference type="Pfam" id="PF02782">
    <property type="entry name" value="FGGY_C"/>
    <property type="match status" value="1"/>
</dbReference>
<evidence type="ECO:0000259" key="13">
    <source>
        <dbReference type="Pfam" id="PF02782"/>
    </source>
</evidence>
<dbReference type="SUPFAM" id="SSF53067">
    <property type="entry name" value="Actin-like ATPase domain"/>
    <property type="match status" value="2"/>
</dbReference>
<feature type="binding site" evidence="10">
    <location>
        <position position="324"/>
    </location>
    <ligand>
        <name>ATP</name>
        <dbReference type="ChEBI" id="CHEBI:30616"/>
    </ligand>
</feature>
<reference evidence="14 15" key="1">
    <citation type="submission" date="2018-06" db="EMBL/GenBank/DDBJ databases">
        <authorList>
            <consortium name="Pathogen Informatics"/>
            <person name="Doyle S."/>
        </authorList>
    </citation>
    <scope>NUCLEOTIDE SEQUENCE [LARGE SCALE GENOMIC DNA]</scope>
    <source>
        <strain evidence="14 15">NCTC10975</strain>
    </source>
</reference>
<feature type="binding site" evidence="10">
    <location>
        <position position="22"/>
    </location>
    <ligand>
        <name>ADP</name>
        <dbReference type="ChEBI" id="CHEBI:456216"/>
    </ligand>
</feature>
<comment type="pathway">
    <text evidence="1 10">Polyol metabolism; glycerol degradation via glycerol kinase pathway; sn-glycerol 3-phosphate from glycerol: step 1/1.</text>
</comment>
<keyword evidence="6 10" id="KW-0418">Kinase</keyword>
<feature type="binding site" evidence="10">
    <location>
        <position position="488"/>
    </location>
    <ligand>
        <name>Zn(2+)</name>
        <dbReference type="ChEBI" id="CHEBI:29105"/>
        <note>ligand shared with EIIA-Glc</note>
    </ligand>
</feature>
<feature type="binding site" evidence="10">
    <location>
        <position position="92"/>
    </location>
    <ligand>
        <name>glycerol</name>
        <dbReference type="ChEBI" id="CHEBI:17754"/>
    </ligand>
</feature>
<dbReference type="PANTHER" id="PTHR10196:SF69">
    <property type="entry name" value="GLYCEROL KINASE"/>
    <property type="match status" value="1"/>
</dbReference>
<comment type="similarity">
    <text evidence="2 10 11">Belongs to the FGGY kinase family.</text>
</comment>
<evidence type="ECO:0000256" key="9">
    <source>
        <dbReference type="ARBA" id="ARBA00052101"/>
    </source>
</evidence>
<feature type="binding site" evidence="10">
    <location>
        <position position="277"/>
    </location>
    <ligand>
        <name>ATP</name>
        <dbReference type="ChEBI" id="CHEBI:30616"/>
    </ligand>
</feature>
<dbReference type="PROSITE" id="PS00933">
    <property type="entry name" value="FGGY_KINASES_1"/>
    <property type="match status" value="1"/>
</dbReference>
<evidence type="ECO:0000256" key="7">
    <source>
        <dbReference type="ARBA" id="ARBA00022798"/>
    </source>
</evidence>
<evidence type="ECO:0000313" key="15">
    <source>
        <dbReference type="Proteomes" id="UP000251485"/>
    </source>
</evidence>
<feature type="binding site" evidence="10">
    <location>
        <position position="256"/>
    </location>
    <ligand>
        <name>glycerol</name>
        <dbReference type="ChEBI" id="CHEBI:17754"/>
    </ligand>
</feature>
<dbReference type="Proteomes" id="UP000251485">
    <property type="component" value="Unassembled WGS sequence"/>
</dbReference>
<feature type="binding site" evidence="10">
    <location>
        <position position="26"/>
    </location>
    <ligand>
        <name>ADP</name>
        <dbReference type="ChEBI" id="CHEBI:456216"/>
    </ligand>
</feature>
<feature type="binding site" evidence="10">
    <location>
        <position position="93"/>
    </location>
    <ligand>
        <name>sn-glycerol 3-phosphate</name>
        <dbReference type="ChEBI" id="CHEBI:57597"/>
    </ligand>
</feature>
<keyword evidence="4 10" id="KW-0808">Transferase</keyword>
<dbReference type="GO" id="GO:0019563">
    <property type="term" value="P:glycerol catabolic process"/>
    <property type="evidence" value="ECO:0007669"/>
    <property type="project" value="UniProtKB-UniRule"/>
</dbReference>
<gene>
    <name evidence="10 14" type="primary">glpK</name>
    <name evidence="14" type="ORF">NCTC10975_04697</name>
</gene>
<evidence type="ECO:0000256" key="11">
    <source>
        <dbReference type="RuleBase" id="RU003733"/>
    </source>
</evidence>
<dbReference type="GO" id="GO:0006072">
    <property type="term" value="P:glycerol-3-phosphate metabolic process"/>
    <property type="evidence" value="ECO:0007669"/>
    <property type="project" value="InterPro"/>
</dbReference>
<dbReference type="InterPro" id="IPR000577">
    <property type="entry name" value="Carb_kinase_FGGY"/>
</dbReference>
<comment type="subunit">
    <text evidence="10">Homotetramer and homodimer (in equilibrium). Heterodimer with EIIA-Glc. Binds 1 zinc ion per glycerol kinase EIIA-Glc dimer. The zinc ion is important for dimerization.</text>
</comment>
<feature type="binding site" evidence="10">
    <location>
        <position position="421"/>
    </location>
    <ligand>
        <name>ATP</name>
        <dbReference type="ChEBI" id="CHEBI:30616"/>
    </ligand>
</feature>
<evidence type="ECO:0000256" key="6">
    <source>
        <dbReference type="ARBA" id="ARBA00022777"/>
    </source>
</evidence>
<dbReference type="Gene3D" id="3.30.420.40">
    <property type="match status" value="2"/>
</dbReference>
<dbReference type="GO" id="GO:0005829">
    <property type="term" value="C:cytosol"/>
    <property type="evidence" value="ECO:0007669"/>
    <property type="project" value="TreeGrafter"/>
</dbReference>
<feature type="binding site" evidence="10">
    <location>
        <position position="246"/>
    </location>
    <ligand>
        <name>beta-D-fructose 1,6-bisphosphate</name>
        <dbReference type="ChEBI" id="CHEBI:32966"/>
        <note>allosteric inhibitor</note>
    </ligand>
</feature>
<evidence type="ECO:0000256" key="1">
    <source>
        <dbReference type="ARBA" id="ARBA00005190"/>
    </source>
</evidence>
<dbReference type="AlphaFoldDB" id="A0A2X2C4G6"/>
<feature type="binding site" evidence="10">
    <location>
        <position position="421"/>
    </location>
    <ligand>
        <name>ADP</name>
        <dbReference type="ChEBI" id="CHEBI:456216"/>
    </ligand>
</feature>
<feature type="binding site" evidence="10">
    <location>
        <position position="145"/>
    </location>
    <ligand>
        <name>sn-glycerol 3-phosphate</name>
        <dbReference type="ChEBI" id="CHEBI:57597"/>
    </ligand>
</feature>
<keyword evidence="5 10" id="KW-0547">Nucleotide-binding</keyword>
<evidence type="ECO:0000256" key="2">
    <source>
        <dbReference type="ARBA" id="ARBA00009156"/>
    </source>
</evidence>
<keyword evidence="8 10" id="KW-0067">ATP-binding</keyword>
<keyword evidence="7 10" id="KW-0319">Glycerol metabolism</keyword>
<dbReference type="FunFam" id="3.30.420.40:FF:000008">
    <property type="entry name" value="Glycerol kinase"/>
    <property type="match status" value="1"/>
</dbReference>
<feature type="binding site" evidence="10">
    <location>
        <position position="320"/>
    </location>
    <ligand>
        <name>ATP</name>
        <dbReference type="ChEBI" id="CHEBI:30616"/>
    </ligand>
</feature>
<feature type="binding site" evidence="10">
    <location>
        <position position="22"/>
    </location>
    <ligand>
        <name>ATP</name>
        <dbReference type="ChEBI" id="CHEBI:30616"/>
    </ligand>
</feature>
<proteinExistence type="inferred from homology"/>
<feature type="binding site" evidence="10">
    <location>
        <position position="255"/>
    </location>
    <ligand>
        <name>sn-glycerol 3-phosphate</name>
        <dbReference type="ChEBI" id="CHEBI:57597"/>
    </ligand>
</feature>
<dbReference type="EC" id="2.7.1.30" evidence="10"/>
<feature type="binding site" evidence="10">
    <location>
        <position position="145"/>
    </location>
    <ligand>
        <name>glycerol</name>
        <dbReference type="ChEBI" id="CHEBI:17754"/>
    </ligand>
</feature>
<evidence type="ECO:0000313" key="14">
    <source>
        <dbReference type="EMBL" id="SPZ02917.1"/>
    </source>
</evidence>
<feature type="binding site" evidence="10">
    <location>
        <position position="255"/>
    </location>
    <ligand>
        <name>glycerol</name>
        <dbReference type="ChEBI" id="CHEBI:17754"/>
    </ligand>
</feature>
<feature type="binding site" evidence="10">
    <location>
        <position position="277"/>
    </location>
    <ligand>
        <name>ADP</name>
        <dbReference type="ChEBI" id="CHEBI:456216"/>
    </ligand>
</feature>
<dbReference type="GO" id="GO:0005524">
    <property type="term" value="F:ATP binding"/>
    <property type="evidence" value="ECO:0007669"/>
    <property type="project" value="UniProtKB-UniRule"/>
</dbReference>
<dbReference type="InterPro" id="IPR018484">
    <property type="entry name" value="FGGY_N"/>
</dbReference>
<accession>A0A2X2C4G6</accession>
<dbReference type="EMBL" id="UAUE01000032">
    <property type="protein sequence ID" value="SPZ02917.1"/>
    <property type="molecule type" value="Genomic_DNA"/>
</dbReference>
<feature type="binding site" evidence="10">
    <location>
        <position position="24"/>
    </location>
    <ligand>
        <name>ATP</name>
        <dbReference type="ChEBI" id="CHEBI:30616"/>
    </ligand>
</feature>
<comment type="catalytic activity">
    <reaction evidence="9 10">
        <text>glycerol + ATP = sn-glycerol 3-phosphate + ADP + H(+)</text>
        <dbReference type="Rhea" id="RHEA:21644"/>
        <dbReference type="ChEBI" id="CHEBI:15378"/>
        <dbReference type="ChEBI" id="CHEBI:17754"/>
        <dbReference type="ChEBI" id="CHEBI:30616"/>
        <dbReference type="ChEBI" id="CHEBI:57597"/>
        <dbReference type="ChEBI" id="CHEBI:456216"/>
        <dbReference type="EC" id="2.7.1.30"/>
    </reaction>
</comment>
<dbReference type="FunFam" id="3.30.420.40:FF:000007">
    <property type="entry name" value="Glycerol kinase"/>
    <property type="match status" value="1"/>
</dbReference>
<feature type="binding site" evidence="10">
    <location>
        <position position="320"/>
    </location>
    <ligand>
        <name>ADP</name>
        <dbReference type="ChEBI" id="CHEBI:456216"/>
    </ligand>
</feature>
<dbReference type="PIRSF" id="PIRSF000538">
    <property type="entry name" value="GlpK"/>
    <property type="match status" value="1"/>
</dbReference>
<feature type="binding site" evidence="10">
    <location>
        <position position="244"/>
    </location>
    <ligand>
        <name>beta-D-fructose 1,6-bisphosphate</name>
        <dbReference type="ChEBI" id="CHEBI:32966"/>
        <note>allosteric inhibitor</note>
    </ligand>
</feature>
<dbReference type="PANTHER" id="PTHR10196">
    <property type="entry name" value="SUGAR KINASE"/>
    <property type="match status" value="1"/>
</dbReference>
<feature type="binding site" evidence="10">
    <location>
        <position position="93"/>
    </location>
    <ligand>
        <name>glycerol</name>
        <dbReference type="ChEBI" id="CHEBI:17754"/>
    </ligand>
</feature>
<protein>
    <recommendedName>
        <fullName evidence="10">Glycerol kinase</fullName>
        <ecNumber evidence="10">2.7.1.30</ecNumber>
    </recommendedName>
    <alternativeName>
        <fullName evidence="10">ATP:glycerol 3-phosphotransferase</fullName>
    </alternativeName>
    <alternativeName>
        <fullName evidence="10">Glycerokinase</fullName>
        <shortName evidence="10">GK</shortName>
    </alternativeName>
</protein>
<dbReference type="InterPro" id="IPR043129">
    <property type="entry name" value="ATPase_NBD"/>
</dbReference>
<dbReference type="HAMAP" id="MF_00186">
    <property type="entry name" value="Glycerol_kin"/>
    <property type="match status" value="1"/>
</dbReference>
<feature type="binding site" evidence="10">
    <location>
        <position position="23"/>
    </location>
    <ligand>
        <name>ATP</name>
        <dbReference type="ChEBI" id="CHEBI:30616"/>
    </ligand>
</feature>
<dbReference type="Pfam" id="PF00370">
    <property type="entry name" value="FGGY_N"/>
    <property type="match status" value="1"/>
</dbReference>
<keyword evidence="10" id="KW-0479">Metal-binding</keyword>
<sequence>MTTETNKSNSEKKYIVALDQGTTSSRAVVIDHDANIVSISQREFTQIYPKPGWVEHDPMEIWATQSATLIEVLAKEDIPSDHVAGIGITNQRETTIVWEKETGKPIYNAIVWQCRRTADFCTRLKDQEGVEEYIRQNTGLMVDPYFSGTKLKWILDNVEGARERAEKGELLFGTVDTWLVWKMTQGRVHVTDYTNASRTMLFNIHSLDWDQKILDLLNIPRNMLPKVVPSSEVYGQTNIGGKGGTRIPIAGMAGDQQAALYGQLCVQSGMAKNTYGTGCFLLMNTGKEAVRSNHGLLTTICCGPRGEVNYALEGAVFVGGASIQWLRDELKLIDEATDSEYFATKVNDTNGVYVVPAFTGLGAPYWDPYARGAIFGLTRGANRNHIIRATLESIAYQTRDVLDAMQADSGARLQALRVDGGAVANNFLMQFQSDILGTRVERPVVRESTALGAAFLAGLAVGFWSDLEEVKNKAEIDKEFRPGIETTERNYRYNGWKKSGCPCTRMGRSRLIANPPDEREVA</sequence>
<dbReference type="NCBIfam" id="NF000756">
    <property type="entry name" value="PRK00047.1"/>
    <property type="match status" value="1"/>
</dbReference>
<dbReference type="InterPro" id="IPR018483">
    <property type="entry name" value="Carb_kinase_FGGY_CS"/>
</dbReference>
<evidence type="ECO:0000256" key="4">
    <source>
        <dbReference type="ARBA" id="ARBA00022679"/>
    </source>
</evidence>
<feature type="binding site" evidence="10">
    <location>
        <position position="425"/>
    </location>
    <ligand>
        <name>ADP</name>
        <dbReference type="ChEBI" id="CHEBI:456216"/>
    </ligand>
</feature>
<dbReference type="PROSITE" id="PS00445">
    <property type="entry name" value="FGGY_KINASES_2"/>
    <property type="match status" value="1"/>
</dbReference>
<comment type="function">
    <text evidence="10">Key enzyme in the regulation of glycerol uptake and metabolism. Catalyzes the phosphorylation of glycerol to yield sn-glycerol 3-phosphate.</text>
</comment>
<dbReference type="GO" id="GO:0046872">
    <property type="term" value="F:metal ion binding"/>
    <property type="evidence" value="ECO:0007669"/>
    <property type="project" value="UniProtKB-KW"/>
</dbReference>
<evidence type="ECO:0000256" key="10">
    <source>
        <dbReference type="HAMAP-Rule" id="MF_00186"/>
    </source>
</evidence>
<evidence type="ECO:0000256" key="8">
    <source>
        <dbReference type="ARBA" id="ARBA00022840"/>
    </source>
</evidence>
<keyword evidence="10" id="KW-0862">Zinc</keyword>
<keyword evidence="3 10" id="KW-0021">Allosteric enzyme</keyword>
<evidence type="ECO:0000256" key="5">
    <source>
        <dbReference type="ARBA" id="ARBA00022741"/>
    </source>
</evidence>
<feature type="domain" description="Carbohydrate kinase FGGY N-terminal" evidence="12">
    <location>
        <begin position="14"/>
        <end position="262"/>
    </location>
</feature>
<organism evidence="14 15">
    <name type="scientific">Proteus mirabilis</name>
    <dbReference type="NCBI Taxonomy" id="584"/>
    <lineage>
        <taxon>Bacteria</taxon>
        <taxon>Pseudomonadati</taxon>
        <taxon>Pseudomonadota</taxon>
        <taxon>Gammaproteobacteria</taxon>
        <taxon>Enterobacterales</taxon>
        <taxon>Morganellaceae</taxon>
        <taxon>Proteus</taxon>
    </lineage>
</organism>
<comment type="activity regulation">
    <text evidence="10">Activity of this regulatory enzyme is affected by several metabolites. Allosterically and non-competitively inhibited by fructose 1,6-bisphosphate (FBP) and unphosphorylated phosphocarrier protein EIIA-Glc (III-Glc), an integral component of the bacterial phosphotransferase (PTS) system.</text>
</comment>
<evidence type="ECO:0000256" key="3">
    <source>
        <dbReference type="ARBA" id="ARBA00022533"/>
    </source>
</evidence>
<dbReference type="CDD" id="cd07786">
    <property type="entry name" value="FGGY_EcGK_like"/>
    <property type="match status" value="1"/>
</dbReference>